<feature type="signal peptide" evidence="1">
    <location>
        <begin position="1"/>
        <end position="22"/>
    </location>
</feature>
<gene>
    <name evidence="2" type="ORF">ILYODFUR_010152</name>
</gene>
<dbReference type="Proteomes" id="UP001482620">
    <property type="component" value="Unassembled WGS sequence"/>
</dbReference>
<name>A0ABV0T6U6_9TELE</name>
<accession>A0ABV0T6U6</accession>
<protein>
    <recommendedName>
        <fullName evidence="4">Secreted protein</fullName>
    </recommendedName>
</protein>
<evidence type="ECO:0008006" key="4">
    <source>
        <dbReference type="Google" id="ProtNLM"/>
    </source>
</evidence>
<evidence type="ECO:0000256" key="1">
    <source>
        <dbReference type="SAM" id="SignalP"/>
    </source>
</evidence>
<comment type="caution">
    <text evidence="2">The sequence shown here is derived from an EMBL/GenBank/DDBJ whole genome shotgun (WGS) entry which is preliminary data.</text>
</comment>
<reference evidence="2 3" key="1">
    <citation type="submission" date="2021-06" db="EMBL/GenBank/DDBJ databases">
        <authorList>
            <person name="Palmer J.M."/>
        </authorList>
    </citation>
    <scope>NUCLEOTIDE SEQUENCE [LARGE SCALE GENOMIC DNA]</scope>
    <source>
        <strain evidence="3">if_2019</strain>
        <tissue evidence="2">Muscle</tissue>
    </source>
</reference>
<evidence type="ECO:0000313" key="2">
    <source>
        <dbReference type="EMBL" id="MEQ2228565.1"/>
    </source>
</evidence>
<feature type="chain" id="PRO_5045099247" description="Secreted protein" evidence="1">
    <location>
        <begin position="23"/>
        <end position="109"/>
    </location>
</feature>
<keyword evidence="3" id="KW-1185">Reference proteome</keyword>
<proteinExistence type="predicted"/>
<sequence length="109" mass="12389">MGMVVSTQKLLFFLLYFSTVDRQEMKREGKYCSKRCKGRDLNPGQPGPGLRPLYIVRALNPLHHQPIHTEVYIVCDTLSHGIDVLSMWLAQCIPVCSLKATSQGFFTFL</sequence>
<organism evidence="2 3">
    <name type="scientific">Ilyodon furcidens</name>
    <name type="common">goldbreast splitfin</name>
    <dbReference type="NCBI Taxonomy" id="33524"/>
    <lineage>
        <taxon>Eukaryota</taxon>
        <taxon>Metazoa</taxon>
        <taxon>Chordata</taxon>
        <taxon>Craniata</taxon>
        <taxon>Vertebrata</taxon>
        <taxon>Euteleostomi</taxon>
        <taxon>Actinopterygii</taxon>
        <taxon>Neopterygii</taxon>
        <taxon>Teleostei</taxon>
        <taxon>Neoteleostei</taxon>
        <taxon>Acanthomorphata</taxon>
        <taxon>Ovalentaria</taxon>
        <taxon>Atherinomorphae</taxon>
        <taxon>Cyprinodontiformes</taxon>
        <taxon>Goodeidae</taxon>
        <taxon>Ilyodon</taxon>
    </lineage>
</organism>
<dbReference type="EMBL" id="JAHRIQ010023898">
    <property type="protein sequence ID" value="MEQ2228565.1"/>
    <property type="molecule type" value="Genomic_DNA"/>
</dbReference>
<evidence type="ECO:0000313" key="3">
    <source>
        <dbReference type="Proteomes" id="UP001482620"/>
    </source>
</evidence>
<keyword evidence="1" id="KW-0732">Signal</keyword>